<keyword evidence="7" id="KW-0998">Cell outer membrane</keyword>
<evidence type="ECO:0000256" key="3">
    <source>
        <dbReference type="ARBA" id="ARBA00022452"/>
    </source>
</evidence>
<dbReference type="Pfam" id="PF03895">
    <property type="entry name" value="YadA_anchor"/>
    <property type="match status" value="1"/>
</dbReference>
<keyword evidence="6" id="KW-0472">Membrane</keyword>
<evidence type="ECO:0000313" key="9">
    <source>
        <dbReference type="EMBL" id="EFG28890.2"/>
    </source>
</evidence>
<dbReference type="Gene3D" id="3.30.1300.30">
    <property type="entry name" value="GSPII I/J protein-like"/>
    <property type="match status" value="1"/>
</dbReference>
<evidence type="ECO:0000256" key="4">
    <source>
        <dbReference type="ARBA" id="ARBA00022692"/>
    </source>
</evidence>
<dbReference type="EMBL" id="GG770381">
    <property type="protein sequence ID" value="EFG28890.2"/>
    <property type="molecule type" value="Genomic_DNA"/>
</dbReference>
<protein>
    <recommendedName>
        <fullName evidence="8">Trimeric autotransporter adhesin YadA-like C-terminal membrane anchor domain-containing protein</fullName>
    </recommendedName>
</protein>
<dbReference type="InterPro" id="IPR045584">
    <property type="entry name" value="Pilin-like"/>
</dbReference>
<dbReference type="SUPFAM" id="SSF54523">
    <property type="entry name" value="Pili subunits"/>
    <property type="match status" value="1"/>
</dbReference>
<evidence type="ECO:0000256" key="1">
    <source>
        <dbReference type="ARBA" id="ARBA00004241"/>
    </source>
</evidence>
<organism evidence="9 10">
    <name type="scientific">Fusobacterium periodonticum 1_1_41FAA</name>
    <dbReference type="NCBI Taxonomy" id="469621"/>
    <lineage>
        <taxon>Bacteria</taxon>
        <taxon>Fusobacteriati</taxon>
        <taxon>Fusobacteriota</taxon>
        <taxon>Fusobacteriia</taxon>
        <taxon>Fusobacteriales</taxon>
        <taxon>Fusobacteriaceae</taxon>
        <taxon>Fusobacterium</taxon>
    </lineage>
</organism>
<dbReference type="Proteomes" id="UP000003964">
    <property type="component" value="Unassembled WGS sequence"/>
</dbReference>
<gene>
    <name evidence="9" type="ORF">HMPREF0400_00446</name>
</gene>
<feature type="domain" description="Trimeric autotransporter adhesin YadA-like C-terminal membrane anchor" evidence="8">
    <location>
        <begin position="126"/>
        <end position="175"/>
    </location>
</feature>
<evidence type="ECO:0000256" key="5">
    <source>
        <dbReference type="ARBA" id="ARBA00022729"/>
    </source>
</evidence>
<evidence type="ECO:0000256" key="2">
    <source>
        <dbReference type="ARBA" id="ARBA00004442"/>
    </source>
</evidence>
<proteinExistence type="predicted"/>
<evidence type="ECO:0000259" key="8">
    <source>
        <dbReference type="Pfam" id="PF03895"/>
    </source>
</evidence>
<dbReference type="AlphaFoldDB" id="D6LFF5"/>
<name>D6LFF5_9FUSO</name>
<sequence length="182" mass="20430">MYKLFLIFFIILNFSLFSSENYHVKEVLPIESIHNEIIEIEEDISVKKNTLSDEEKELFEKGKKEYTLEELRASNLISTNKDLKENKKDEYNNDVKFEEISERTSRIMALGSAMGAVDLGKIEERKFRIGAGVGSSGNNQAVAVGVGYAPTDRFRVNTKFSTSSTSKKGSAISIGASVDLDW</sequence>
<keyword evidence="4" id="KW-0812">Transmembrane</keyword>
<dbReference type="GO" id="GO:0009986">
    <property type="term" value="C:cell surface"/>
    <property type="evidence" value="ECO:0007669"/>
    <property type="project" value="UniProtKB-SubCell"/>
</dbReference>
<keyword evidence="5" id="KW-0732">Signal</keyword>
<keyword evidence="3" id="KW-1134">Transmembrane beta strand</keyword>
<reference evidence="9 10" key="1">
    <citation type="submission" date="2010-03" db="EMBL/GenBank/DDBJ databases">
        <title>The Genome Sequence of Fusobacterium sp. 1_1_41FAA.</title>
        <authorList>
            <consortium name="The Broad Institute Genome Sequencing Platform"/>
            <person name="Ward D."/>
            <person name="Earl A."/>
            <person name="Feldgarden M."/>
            <person name="Gevers D."/>
            <person name="Young S.K."/>
            <person name="Zeng Q."/>
            <person name="Koehrsen M."/>
            <person name="Alvarado L."/>
            <person name="Berlin A."/>
            <person name="Borenstein D."/>
            <person name="Chapman S."/>
            <person name="Chen Z."/>
            <person name="Engels R."/>
            <person name="Freedman E."/>
            <person name="Gellesch M."/>
            <person name="Goldberg J."/>
            <person name="Griggs A."/>
            <person name="Gujja S."/>
            <person name="Heilman E."/>
            <person name="Heiman D."/>
            <person name="Hepburn T."/>
            <person name="Howarth C."/>
            <person name="Jen D."/>
            <person name="Larson L."/>
            <person name="Mehta T."/>
            <person name="Park D."/>
            <person name="Pearson M."/>
            <person name="Richards J."/>
            <person name="Roberts A."/>
            <person name="Saif S."/>
            <person name="Shea T."/>
            <person name="Shenoy N."/>
            <person name="Sisk P."/>
            <person name="Stolte C."/>
            <person name="Sykes S."/>
            <person name="Walk T."/>
            <person name="White J."/>
            <person name="Yandava C."/>
            <person name="Strauss J.C."/>
            <person name="Ambrose C.E."/>
            <person name="Allen-Vercoe E."/>
            <person name="Haas B."/>
            <person name="Henn M.R."/>
            <person name="Nusbaum C."/>
            <person name="Birren B."/>
        </authorList>
    </citation>
    <scope>NUCLEOTIDE SEQUENCE [LARGE SCALE GENOMIC DNA]</scope>
    <source>
        <strain evidence="9 10">1_1_41FAA</strain>
    </source>
</reference>
<evidence type="ECO:0000256" key="6">
    <source>
        <dbReference type="ARBA" id="ARBA00023136"/>
    </source>
</evidence>
<evidence type="ECO:0000313" key="10">
    <source>
        <dbReference type="Proteomes" id="UP000003964"/>
    </source>
</evidence>
<evidence type="ECO:0000256" key="7">
    <source>
        <dbReference type="ARBA" id="ARBA00023237"/>
    </source>
</evidence>
<dbReference type="RefSeq" id="WP_008820454.1">
    <property type="nucleotide sequence ID" value="NZ_GG770381.1"/>
</dbReference>
<dbReference type="InterPro" id="IPR005594">
    <property type="entry name" value="YadA_C"/>
</dbReference>
<comment type="subcellular location">
    <subcellularLocation>
        <location evidence="2">Cell outer membrane</location>
    </subcellularLocation>
    <subcellularLocation>
        <location evidence="1">Cell surface</location>
    </subcellularLocation>
</comment>
<accession>D6LFF5</accession>
<dbReference type="GO" id="GO:0009279">
    <property type="term" value="C:cell outer membrane"/>
    <property type="evidence" value="ECO:0007669"/>
    <property type="project" value="UniProtKB-SubCell"/>
</dbReference>